<dbReference type="SUPFAM" id="SSF53448">
    <property type="entry name" value="Nucleotide-diphospho-sugar transferases"/>
    <property type="match status" value="1"/>
</dbReference>
<dbReference type="Proteomes" id="UP000186917">
    <property type="component" value="Unassembled WGS sequence"/>
</dbReference>
<dbReference type="InterPro" id="IPR029044">
    <property type="entry name" value="Nucleotide-diphossugar_trans"/>
</dbReference>
<dbReference type="Pfam" id="PF00535">
    <property type="entry name" value="Glycos_transf_2"/>
    <property type="match status" value="1"/>
</dbReference>
<dbReference type="EMBL" id="FTOR01000001">
    <property type="protein sequence ID" value="SIS77645.1"/>
    <property type="molecule type" value="Genomic_DNA"/>
</dbReference>
<evidence type="ECO:0000256" key="5">
    <source>
        <dbReference type="ARBA" id="ARBA00023136"/>
    </source>
</evidence>
<feature type="transmembrane region" description="Helical" evidence="6">
    <location>
        <begin position="280"/>
        <end position="302"/>
    </location>
</feature>
<name>A0A173MQI3_9BACT</name>
<sequence length="384" mass="43678">MITFFAISSVITLAWMIVCIYLLINARSIGLLKNISPLPQGNEPSLDIIIAVRNEEADLAQALQSLCHIHYSNYRLVVINDRSTDGTAAILQQFAAQYPHITVYTITSLPQGWLGKNHAMYTGATISQGEWILFTDADVLYQPDAISRAMAYVLQTQTDNLVVFPEIISRSAMFNAINATFRTMLEVKLRPWKARDRQSKAFIGMGAFSLVNRKAYVSSGTHSKIPLRPDDDLKLGEQIKSAGFQQDCLYGDGLLRLEWYTSVQQFINGLMKNMFSAFQYNAWLATANALLVVLIIILPIPVLLLSGWWQLQCMALVILFFQWLAFTFRPAMNAGWWYVFTIPYAGVIMTYIVFRSTWLTLKNKGIYWRDSFYPLDELKKGYHS</sequence>
<proteinExistence type="predicted"/>
<feature type="transmembrane region" description="Helical" evidence="6">
    <location>
        <begin position="308"/>
        <end position="328"/>
    </location>
</feature>
<dbReference type="KEGG" id="fln:FLA_5763"/>
<dbReference type="PANTHER" id="PTHR43646">
    <property type="entry name" value="GLYCOSYLTRANSFERASE"/>
    <property type="match status" value="1"/>
</dbReference>
<dbReference type="GO" id="GO:0005886">
    <property type="term" value="C:plasma membrane"/>
    <property type="evidence" value="ECO:0007669"/>
    <property type="project" value="UniProtKB-SubCell"/>
</dbReference>
<feature type="transmembrane region" description="Helical" evidence="6">
    <location>
        <begin position="6"/>
        <end position="24"/>
    </location>
</feature>
<dbReference type="OrthoDB" id="9800276at2"/>
<evidence type="ECO:0000256" key="2">
    <source>
        <dbReference type="ARBA" id="ARBA00022475"/>
    </source>
</evidence>
<keyword evidence="6" id="KW-1133">Transmembrane helix</keyword>
<comment type="subcellular location">
    <subcellularLocation>
        <location evidence="1">Cell membrane</location>
    </subcellularLocation>
</comment>
<protein>
    <submittedName>
        <fullName evidence="8">Glycosyltransferase, catalytic subunit of cellulose synthase and poly-beta-1,6-N-acetylglucosamine synthase</fullName>
    </submittedName>
</protein>
<keyword evidence="3" id="KW-0328">Glycosyltransferase</keyword>
<dbReference type="InterPro" id="IPR001173">
    <property type="entry name" value="Glyco_trans_2-like"/>
</dbReference>
<evidence type="ECO:0000256" key="3">
    <source>
        <dbReference type="ARBA" id="ARBA00022676"/>
    </source>
</evidence>
<dbReference type="PANTHER" id="PTHR43646:SF2">
    <property type="entry name" value="GLYCOSYLTRANSFERASE 2-LIKE DOMAIN-CONTAINING PROTEIN"/>
    <property type="match status" value="1"/>
</dbReference>
<keyword evidence="4 8" id="KW-0808">Transferase</keyword>
<gene>
    <name evidence="8" type="ORF">SAMN05421788_1011145</name>
</gene>
<evidence type="ECO:0000313" key="9">
    <source>
        <dbReference type="Proteomes" id="UP000186917"/>
    </source>
</evidence>
<dbReference type="CDD" id="cd00761">
    <property type="entry name" value="Glyco_tranf_GTA_type"/>
    <property type="match status" value="1"/>
</dbReference>
<evidence type="ECO:0000259" key="7">
    <source>
        <dbReference type="Pfam" id="PF00535"/>
    </source>
</evidence>
<evidence type="ECO:0000256" key="4">
    <source>
        <dbReference type="ARBA" id="ARBA00022679"/>
    </source>
</evidence>
<evidence type="ECO:0000256" key="1">
    <source>
        <dbReference type="ARBA" id="ARBA00004236"/>
    </source>
</evidence>
<dbReference type="Gene3D" id="3.90.550.10">
    <property type="entry name" value="Spore Coat Polysaccharide Biosynthesis Protein SpsA, Chain A"/>
    <property type="match status" value="1"/>
</dbReference>
<evidence type="ECO:0000256" key="6">
    <source>
        <dbReference type="SAM" id="Phobius"/>
    </source>
</evidence>
<dbReference type="STRING" id="477680.SAMN05421788_1011145"/>
<keyword evidence="5 6" id="KW-0472">Membrane</keyword>
<feature type="domain" description="Glycosyltransferase 2-like" evidence="7">
    <location>
        <begin position="48"/>
        <end position="216"/>
    </location>
</feature>
<keyword evidence="6" id="KW-0812">Transmembrane</keyword>
<reference evidence="9" key="1">
    <citation type="submission" date="2017-01" db="EMBL/GenBank/DDBJ databases">
        <authorList>
            <person name="Varghese N."/>
            <person name="Submissions S."/>
        </authorList>
    </citation>
    <scope>NUCLEOTIDE SEQUENCE [LARGE SCALE GENOMIC DNA]</scope>
    <source>
        <strain evidence="9">DSM 21054</strain>
    </source>
</reference>
<dbReference type="GO" id="GO:0016757">
    <property type="term" value="F:glycosyltransferase activity"/>
    <property type="evidence" value="ECO:0007669"/>
    <property type="project" value="UniProtKB-KW"/>
</dbReference>
<keyword evidence="9" id="KW-1185">Reference proteome</keyword>
<keyword evidence="2" id="KW-1003">Cell membrane</keyword>
<evidence type="ECO:0000313" key="8">
    <source>
        <dbReference type="EMBL" id="SIS77645.1"/>
    </source>
</evidence>
<dbReference type="RefSeq" id="WP_076376497.1">
    <property type="nucleotide sequence ID" value="NZ_AP017422.1"/>
</dbReference>
<dbReference type="AlphaFoldDB" id="A0A173MQI3"/>
<feature type="transmembrane region" description="Helical" evidence="6">
    <location>
        <begin position="335"/>
        <end position="354"/>
    </location>
</feature>
<accession>A0A173MQI3</accession>
<organism evidence="8 9">
    <name type="scientific">Filimonas lacunae</name>
    <dbReference type="NCBI Taxonomy" id="477680"/>
    <lineage>
        <taxon>Bacteria</taxon>
        <taxon>Pseudomonadati</taxon>
        <taxon>Bacteroidota</taxon>
        <taxon>Chitinophagia</taxon>
        <taxon>Chitinophagales</taxon>
        <taxon>Chitinophagaceae</taxon>
        <taxon>Filimonas</taxon>
    </lineage>
</organism>